<dbReference type="OrthoDB" id="185455at2759"/>
<comment type="catalytic activity">
    <reaction evidence="1 16">
        <text>S-ubiquitinyl-[E2 ubiquitin-conjugating enzyme]-L-cysteine + [acceptor protein]-L-lysine = [E2 ubiquitin-conjugating enzyme]-L-cysteine + N(6)-ubiquitinyl-[acceptor protein]-L-lysine.</text>
        <dbReference type="EC" id="2.3.2.27"/>
    </reaction>
</comment>
<evidence type="ECO:0000256" key="15">
    <source>
        <dbReference type="PROSITE-ProRule" id="PRU00175"/>
    </source>
</evidence>
<keyword evidence="11 16" id="KW-0862">Zinc</keyword>
<feature type="region of interest" description="Disordered" evidence="17">
    <location>
        <begin position="273"/>
        <end position="301"/>
    </location>
</feature>
<dbReference type="PANTHER" id="PTHR20973:SF0">
    <property type="entry name" value="NON-STRUCTURAL MAINTENANCE OF CHROMOSOMES ELEMENT 1 HOMOLOG"/>
    <property type="match status" value="1"/>
</dbReference>
<dbReference type="GO" id="GO:0008270">
    <property type="term" value="F:zinc ion binding"/>
    <property type="evidence" value="ECO:0007669"/>
    <property type="project" value="UniProtKB-KW"/>
</dbReference>
<dbReference type="InterPro" id="IPR001841">
    <property type="entry name" value="Znf_RING"/>
</dbReference>
<dbReference type="CDD" id="cd16493">
    <property type="entry name" value="RING-CH-C4HC3_NSE1"/>
    <property type="match status" value="1"/>
</dbReference>
<dbReference type="InterPro" id="IPR013083">
    <property type="entry name" value="Znf_RING/FYVE/PHD"/>
</dbReference>
<dbReference type="AlphaFoldDB" id="A0A0F8DJC7"/>
<dbReference type="InterPro" id="IPR011513">
    <property type="entry name" value="Nse1"/>
</dbReference>
<evidence type="ECO:0000256" key="4">
    <source>
        <dbReference type="ARBA" id="ARBA00012483"/>
    </source>
</evidence>
<dbReference type="Pfam" id="PF07574">
    <property type="entry name" value="SMC_Nse1"/>
    <property type="match status" value="1"/>
</dbReference>
<evidence type="ECO:0000256" key="13">
    <source>
        <dbReference type="ARBA" id="ARBA00023204"/>
    </source>
</evidence>
<evidence type="ECO:0000256" key="16">
    <source>
        <dbReference type="RuleBase" id="RU368018"/>
    </source>
</evidence>
<dbReference type="PANTHER" id="PTHR20973">
    <property type="entry name" value="NON-SMC ELEMENT 1-RELATED"/>
    <property type="match status" value="1"/>
</dbReference>
<comment type="function">
    <text evidence="16">Acts in a DNA repair pathway for removal of UV-induced DNA damage that is distinct from classical nucleotide excision repair and in repair of ionizing radiation damage. Functions in homologous recombination repair of DNA double strand breaks and in recovery of stalled replication forks.</text>
</comment>
<evidence type="ECO:0000259" key="18">
    <source>
        <dbReference type="PROSITE" id="PS50089"/>
    </source>
</evidence>
<keyword evidence="6 16" id="KW-0808">Transferase</keyword>
<dbReference type="Pfam" id="PF08746">
    <property type="entry name" value="zf-RING-like"/>
    <property type="match status" value="1"/>
</dbReference>
<accession>A0A0F8DJC7</accession>
<feature type="compositionally biased region" description="Polar residues" evidence="17">
    <location>
        <begin position="129"/>
        <end position="141"/>
    </location>
</feature>
<evidence type="ECO:0000256" key="8">
    <source>
        <dbReference type="ARBA" id="ARBA00022763"/>
    </source>
</evidence>
<comment type="similarity">
    <text evidence="3 16">Belongs to the NSE1 family.</text>
</comment>
<dbReference type="PROSITE" id="PS50089">
    <property type="entry name" value="ZF_RING_2"/>
    <property type="match status" value="1"/>
</dbReference>
<comment type="caution">
    <text evidence="19">The sequence shown here is derived from an EMBL/GenBank/DDBJ whole genome shotgun (WGS) entry which is preliminary data.</text>
</comment>
<gene>
    <name evidence="19" type="ORF">CFO_g1652</name>
</gene>
<keyword evidence="13 16" id="KW-0234">DNA repair</keyword>
<dbReference type="Gene3D" id="3.90.1150.220">
    <property type="match status" value="1"/>
</dbReference>
<keyword evidence="7 16" id="KW-0479">Metal-binding</keyword>
<dbReference type="Gene3D" id="1.10.10.10">
    <property type="entry name" value="Winged helix-like DNA-binding domain superfamily/Winged helix DNA-binding domain"/>
    <property type="match status" value="1"/>
</dbReference>
<dbReference type="SUPFAM" id="SSF57850">
    <property type="entry name" value="RING/U-box"/>
    <property type="match status" value="1"/>
</dbReference>
<proteinExistence type="inferred from homology"/>
<comment type="subcellular location">
    <subcellularLocation>
        <location evidence="2 16">Nucleus</location>
    </subcellularLocation>
</comment>
<evidence type="ECO:0000313" key="20">
    <source>
        <dbReference type="Proteomes" id="UP000034841"/>
    </source>
</evidence>
<evidence type="ECO:0000256" key="12">
    <source>
        <dbReference type="ARBA" id="ARBA00023172"/>
    </source>
</evidence>
<feature type="domain" description="RING-type" evidence="18">
    <location>
        <begin position="207"/>
        <end position="250"/>
    </location>
</feature>
<dbReference type="GO" id="GO:0061630">
    <property type="term" value="F:ubiquitin protein ligase activity"/>
    <property type="evidence" value="ECO:0007669"/>
    <property type="project" value="UniProtKB-EC"/>
</dbReference>
<feature type="region of interest" description="Disordered" evidence="17">
    <location>
        <begin position="121"/>
        <end position="143"/>
    </location>
</feature>
<keyword evidence="10 16" id="KW-0833">Ubl conjugation pathway</keyword>
<evidence type="ECO:0000256" key="11">
    <source>
        <dbReference type="ARBA" id="ARBA00022833"/>
    </source>
</evidence>
<comment type="subunit">
    <text evidence="16">Component of the Smc5-Smc6 complex.</text>
</comment>
<dbReference type="Gene3D" id="3.30.40.10">
    <property type="entry name" value="Zinc/RING finger domain, C3HC4 (zinc finger)"/>
    <property type="match status" value="1"/>
</dbReference>
<keyword evidence="12 16" id="KW-0233">DNA recombination</keyword>
<evidence type="ECO:0000313" key="19">
    <source>
        <dbReference type="EMBL" id="KKF96004.1"/>
    </source>
</evidence>
<protein>
    <recommendedName>
        <fullName evidence="5 16">Non-structural maintenance of chromosomes element 1 homolog</fullName>
        <ecNumber evidence="4 16">2.3.2.27</ecNumber>
    </recommendedName>
</protein>
<reference evidence="19 20" key="1">
    <citation type="submission" date="2015-04" db="EMBL/GenBank/DDBJ databases">
        <title>Genome sequence of Ceratocystis platani, a major pathogen of plane trees.</title>
        <authorList>
            <person name="Belbahri L."/>
        </authorList>
    </citation>
    <scope>NUCLEOTIDE SEQUENCE [LARGE SCALE GENOMIC DNA]</scope>
    <source>
        <strain evidence="19 20">CFO</strain>
    </source>
</reference>
<evidence type="ECO:0000256" key="5">
    <source>
        <dbReference type="ARBA" id="ARBA00019422"/>
    </source>
</evidence>
<dbReference type="GO" id="GO:0030915">
    <property type="term" value="C:Smc5-Smc6 complex"/>
    <property type="evidence" value="ECO:0007669"/>
    <property type="project" value="UniProtKB-UniRule"/>
</dbReference>
<evidence type="ECO:0000256" key="17">
    <source>
        <dbReference type="SAM" id="MobiDB-lite"/>
    </source>
</evidence>
<evidence type="ECO:0000256" key="6">
    <source>
        <dbReference type="ARBA" id="ARBA00022679"/>
    </source>
</evidence>
<evidence type="ECO:0000256" key="9">
    <source>
        <dbReference type="ARBA" id="ARBA00022771"/>
    </source>
</evidence>
<dbReference type="GO" id="GO:0005634">
    <property type="term" value="C:nucleus"/>
    <property type="evidence" value="ECO:0007669"/>
    <property type="project" value="UniProtKB-SubCell"/>
</dbReference>
<keyword evidence="8 16" id="KW-0227">DNA damage</keyword>
<evidence type="ECO:0000256" key="1">
    <source>
        <dbReference type="ARBA" id="ARBA00000900"/>
    </source>
</evidence>
<evidence type="ECO:0000256" key="2">
    <source>
        <dbReference type="ARBA" id="ARBA00004123"/>
    </source>
</evidence>
<dbReference type="InterPro" id="IPR036388">
    <property type="entry name" value="WH-like_DNA-bd_sf"/>
</dbReference>
<evidence type="ECO:0000256" key="14">
    <source>
        <dbReference type="ARBA" id="ARBA00023242"/>
    </source>
</evidence>
<organism evidence="19 20">
    <name type="scientific">Ceratocystis fimbriata f. sp. platani</name>
    <dbReference type="NCBI Taxonomy" id="88771"/>
    <lineage>
        <taxon>Eukaryota</taxon>
        <taxon>Fungi</taxon>
        <taxon>Dikarya</taxon>
        <taxon>Ascomycota</taxon>
        <taxon>Pezizomycotina</taxon>
        <taxon>Sordariomycetes</taxon>
        <taxon>Hypocreomycetidae</taxon>
        <taxon>Microascales</taxon>
        <taxon>Ceratocystidaceae</taxon>
        <taxon>Ceratocystis</taxon>
    </lineage>
</organism>
<evidence type="ECO:0000256" key="7">
    <source>
        <dbReference type="ARBA" id="ARBA00022723"/>
    </source>
</evidence>
<dbReference type="GO" id="GO:0000724">
    <property type="term" value="P:double-strand break repair via homologous recombination"/>
    <property type="evidence" value="ECO:0007669"/>
    <property type="project" value="TreeGrafter"/>
</dbReference>
<dbReference type="EC" id="2.3.2.27" evidence="4 16"/>
<dbReference type="Proteomes" id="UP000034841">
    <property type="component" value="Unassembled WGS sequence"/>
</dbReference>
<evidence type="ECO:0000256" key="10">
    <source>
        <dbReference type="ARBA" id="ARBA00022786"/>
    </source>
</evidence>
<keyword evidence="14 16" id="KW-0539">Nucleus</keyword>
<dbReference type="EMBL" id="LBBL01000067">
    <property type="protein sequence ID" value="KKF96004.1"/>
    <property type="molecule type" value="Genomic_DNA"/>
</dbReference>
<sequence>MSRGSFAESDAKLFISKLLTTTGQDFEPEDVQSVLANLVTEARSKIAEFDYSIRIAIDQMTQERTYCFINISSDPATQLATLYGPDELSFIRRLLDAIFAKYNSPRMEVMAVTKEQCLPLGRPAGSRPTGATQNDDVSASQAVDRGISHSDVNRIMQELVDANWLAHSTAGFYSLSTRGLAELQSWLEDTFNDSEQEQGIWQRIKACMACREILTQGVRCANLDCLVRFHERCATTFFGSRRTHECPTCNTEWTGSHYVGEKAITQGRLYQQQQQQRNGRGRRSNIVEDVFQQQNGAPDDDVIEEELEEAEEVDEMEE</sequence>
<dbReference type="InterPro" id="IPR014857">
    <property type="entry name" value="Nse1_RING_C4HC3-type"/>
</dbReference>
<name>A0A0F8DJC7_CERFI</name>
<keyword evidence="9 15" id="KW-0863">Zinc-finger</keyword>
<evidence type="ECO:0000256" key="3">
    <source>
        <dbReference type="ARBA" id="ARBA00010258"/>
    </source>
</evidence>
<keyword evidence="20" id="KW-1185">Reference proteome</keyword>